<feature type="domain" description="Metaxin glutathione S-transferase" evidence="10">
    <location>
        <begin position="178"/>
        <end position="239"/>
    </location>
</feature>
<reference evidence="12" key="1">
    <citation type="submission" date="2025-08" db="UniProtKB">
        <authorList>
            <consortium name="RefSeq"/>
        </authorList>
    </citation>
    <scope>IDENTIFICATION</scope>
    <source>
        <tissue evidence="12">Entire body</tissue>
    </source>
</reference>
<dbReference type="STRING" id="224129.A0A1W4X0X4"/>
<organism evidence="11 12">
    <name type="scientific">Agrilus planipennis</name>
    <name type="common">Emerald ash borer</name>
    <name type="synonym">Agrilus marcopoli</name>
    <dbReference type="NCBI Taxonomy" id="224129"/>
    <lineage>
        <taxon>Eukaryota</taxon>
        <taxon>Metazoa</taxon>
        <taxon>Ecdysozoa</taxon>
        <taxon>Arthropoda</taxon>
        <taxon>Hexapoda</taxon>
        <taxon>Insecta</taxon>
        <taxon>Pterygota</taxon>
        <taxon>Neoptera</taxon>
        <taxon>Endopterygota</taxon>
        <taxon>Coleoptera</taxon>
        <taxon>Polyphaga</taxon>
        <taxon>Elateriformia</taxon>
        <taxon>Buprestoidea</taxon>
        <taxon>Buprestidae</taxon>
        <taxon>Agrilinae</taxon>
        <taxon>Agrilus</taxon>
    </lineage>
</organism>
<dbReference type="InParanoid" id="A0A1W4X0X4"/>
<dbReference type="GeneID" id="108737563"/>
<dbReference type="Pfam" id="PF10568">
    <property type="entry name" value="Tom37"/>
    <property type="match status" value="1"/>
</dbReference>
<evidence type="ECO:0000313" key="11">
    <source>
        <dbReference type="Proteomes" id="UP000192223"/>
    </source>
</evidence>
<evidence type="ECO:0000256" key="4">
    <source>
        <dbReference type="ARBA" id="ARBA00022787"/>
    </source>
</evidence>
<keyword evidence="5" id="KW-0653">Protein transport</keyword>
<evidence type="ECO:0000256" key="1">
    <source>
        <dbReference type="ARBA" id="ARBA00004294"/>
    </source>
</evidence>
<evidence type="ECO:0000256" key="5">
    <source>
        <dbReference type="ARBA" id="ARBA00022927"/>
    </source>
</evidence>
<evidence type="ECO:0000256" key="8">
    <source>
        <dbReference type="SAM" id="Phobius"/>
    </source>
</evidence>
<accession>A0A1W4X0X4</accession>
<dbReference type="KEGG" id="apln:108737563"/>
<dbReference type="PANTHER" id="PTHR12289">
    <property type="entry name" value="METAXIN RELATED"/>
    <property type="match status" value="1"/>
</dbReference>
<comment type="subcellular location">
    <subcellularLocation>
        <location evidence="1">Mitochondrion outer membrane</location>
    </subcellularLocation>
</comment>
<proteinExistence type="inferred from homology"/>
<gene>
    <name evidence="12" type="primary">LOC108737563</name>
</gene>
<keyword evidence="6" id="KW-0496">Mitochondrion</keyword>
<keyword evidence="4" id="KW-1000">Mitochondrion outer membrane</keyword>
<dbReference type="Gene3D" id="1.20.1050.10">
    <property type="match status" value="1"/>
</dbReference>
<dbReference type="RefSeq" id="XP_018325965.1">
    <property type="nucleotide sequence ID" value="XM_018470463.1"/>
</dbReference>
<dbReference type="InterPro" id="IPR019564">
    <property type="entry name" value="Sam37/metaxin_N"/>
</dbReference>
<evidence type="ECO:0000259" key="9">
    <source>
        <dbReference type="Pfam" id="PF10568"/>
    </source>
</evidence>
<keyword evidence="7 8" id="KW-0472">Membrane</keyword>
<feature type="domain" description="Mitochondrial outer membrane transport complex Sam37/metaxin N-terminal" evidence="9">
    <location>
        <begin position="33"/>
        <end position="150"/>
    </location>
</feature>
<protein>
    <submittedName>
        <fullName evidence="12">Metaxin-1-like</fullName>
    </submittedName>
</protein>
<name>A0A1W4X0X4_AGRPL</name>
<evidence type="ECO:0000259" key="10">
    <source>
        <dbReference type="Pfam" id="PF17171"/>
    </source>
</evidence>
<dbReference type="FunCoup" id="A0A1W4X0X4">
    <property type="interactions" value="1499"/>
</dbReference>
<keyword evidence="3" id="KW-0813">Transport</keyword>
<dbReference type="InterPro" id="IPR036282">
    <property type="entry name" value="Glutathione-S-Trfase_C_sf"/>
</dbReference>
<keyword evidence="8" id="KW-1133">Transmembrane helix</keyword>
<dbReference type="GO" id="GO:0015031">
    <property type="term" value="P:protein transport"/>
    <property type="evidence" value="ECO:0007669"/>
    <property type="project" value="UniProtKB-KW"/>
</dbReference>
<keyword evidence="8" id="KW-0812">Transmembrane</keyword>
<evidence type="ECO:0000256" key="2">
    <source>
        <dbReference type="ARBA" id="ARBA00009170"/>
    </source>
</evidence>
<dbReference type="InterPro" id="IPR050931">
    <property type="entry name" value="Mito_Protein_Transport_Metaxin"/>
</dbReference>
<dbReference type="InterPro" id="IPR033468">
    <property type="entry name" value="Metaxin_GST"/>
</dbReference>
<comment type="similarity">
    <text evidence="2">Belongs to the metaxin family.</text>
</comment>
<dbReference type="AlphaFoldDB" id="A0A1W4X0X4"/>
<keyword evidence="11" id="KW-1185">Reference proteome</keyword>
<dbReference type="Proteomes" id="UP000192223">
    <property type="component" value="Unplaced"/>
</dbReference>
<dbReference type="OrthoDB" id="5835136at2759"/>
<evidence type="ECO:0000256" key="7">
    <source>
        <dbReference type="ARBA" id="ARBA00023136"/>
    </source>
</evidence>
<evidence type="ECO:0000313" key="12">
    <source>
        <dbReference type="RefSeq" id="XP_018325965.1"/>
    </source>
</evidence>
<dbReference type="SUPFAM" id="SSF47616">
    <property type="entry name" value="GST C-terminal domain-like"/>
    <property type="match status" value="1"/>
</dbReference>
<evidence type="ECO:0000256" key="6">
    <source>
        <dbReference type="ARBA" id="ARBA00023128"/>
    </source>
</evidence>
<dbReference type="Pfam" id="PF17171">
    <property type="entry name" value="GST_C_6"/>
    <property type="match status" value="1"/>
</dbReference>
<dbReference type="GO" id="GO:0007005">
    <property type="term" value="P:mitochondrion organization"/>
    <property type="evidence" value="ECO:0007669"/>
    <property type="project" value="TreeGrafter"/>
</dbReference>
<dbReference type="PANTHER" id="PTHR12289:SF41">
    <property type="entry name" value="FAILED AXON CONNECTIONS-RELATED"/>
    <property type="match status" value="1"/>
</dbReference>
<dbReference type="GO" id="GO:0001401">
    <property type="term" value="C:SAM complex"/>
    <property type="evidence" value="ECO:0007669"/>
    <property type="project" value="InterPro"/>
</dbReference>
<evidence type="ECO:0000256" key="3">
    <source>
        <dbReference type="ARBA" id="ARBA00022448"/>
    </source>
</evidence>
<feature type="transmembrane region" description="Helical" evidence="8">
    <location>
        <begin position="272"/>
        <end position="292"/>
    </location>
</feature>
<sequence length="298" mass="34880">MSSDSESCNMVKQRPILRIWEGDFGVPTIDPDSLRIWTYLKINKIEFDVEVCSFPFLKPIPSLIVGSKIFNGIKTIWDKLQRMKSSNTDKKYSVMEQSRIMAYVSYVFECLETATNINLWVNERNYINFTRTWYRTAIYFPFNYIHIKKIKDRVDKHIAFLARDVSIEEFSKLEYEKAQKCMSDLSVLLGDKTYFMGTYPTTLDAYVFGYLCLLLNAPFPDNTLQNILKGFPNLVQYVHYVSRTYFPDVKEENKYIKKKTPTENEEEVPTKMVVVAGIFAFTAMFAYATMIGQFKIQK</sequence>